<sequence>MGREITTTTAPRTLSLREAEAKIEAFHGSLEAHPSHPTRFCVRHSQAPTIDERRQLGAVLDRLEQRLEPCRDNLAIEALVSQFLIGFEHGKGASDLNTASLNERYVKALHGLPLGAIAAAIARYDSAKTLLPWNCSFRPNPAEFTAEVREGLIPIRTRLLRVRRVLDAEVYEPPSEADRAKVDAEMKRFIEQRHAFDVERAQAEPTAAEVELARRGETAKAAAELREAADPQTIGRLMANLDAKRVRRTERAPA</sequence>
<keyword evidence="2" id="KW-1185">Reference proteome</keyword>
<evidence type="ECO:0000313" key="2">
    <source>
        <dbReference type="Proteomes" id="UP001055156"/>
    </source>
</evidence>
<gene>
    <name evidence="1" type="ORF">LKMONMHP_4639</name>
</gene>
<dbReference type="Proteomes" id="UP001055156">
    <property type="component" value="Unassembled WGS sequence"/>
</dbReference>
<protein>
    <submittedName>
        <fullName evidence="1">Uncharacterized protein</fullName>
    </submittedName>
</protein>
<accession>A0ABQ4TEW6</accession>
<evidence type="ECO:0000313" key="1">
    <source>
        <dbReference type="EMBL" id="GJE29753.1"/>
    </source>
</evidence>
<proteinExistence type="predicted"/>
<dbReference type="RefSeq" id="WP_238314961.1">
    <property type="nucleotide sequence ID" value="NZ_BPQV01000020.1"/>
</dbReference>
<organism evidence="1 2">
    <name type="scientific">Methylobacterium organophilum</name>
    <dbReference type="NCBI Taxonomy" id="410"/>
    <lineage>
        <taxon>Bacteria</taxon>
        <taxon>Pseudomonadati</taxon>
        <taxon>Pseudomonadota</taxon>
        <taxon>Alphaproteobacteria</taxon>
        <taxon>Hyphomicrobiales</taxon>
        <taxon>Methylobacteriaceae</taxon>
        <taxon>Methylobacterium</taxon>
    </lineage>
</organism>
<name>A0ABQ4TEW6_METOR</name>
<comment type="caution">
    <text evidence="1">The sequence shown here is derived from an EMBL/GenBank/DDBJ whole genome shotgun (WGS) entry which is preliminary data.</text>
</comment>
<reference evidence="1" key="1">
    <citation type="journal article" date="2021" name="Front. Microbiol.">
        <title>Comprehensive Comparative Genomics and Phenotyping of Methylobacterium Species.</title>
        <authorList>
            <person name="Alessa O."/>
            <person name="Ogura Y."/>
            <person name="Fujitani Y."/>
            <person name="Takami H."/>
            <person name="Hayashi T."/>
            <person name="Sahin N."/>
            <person name="Tani A."/>
        </authorList>
    </citation>
    <scope>NUCLEOTIDE SEQUENCE</scope>
    <source>
        <strain evidence="1">NBRC 15689</strain>
    </source>
</reference>
<dbReference type="EMBL" id="BPQV01000020">
    <property type="protein sequence ID" value="GJE29753.1"/>
    <property type="molecule type" value="Genomic_DNA"/>
</dbReference>
<reference evidence="1" key="2">
    <citation type="submission" date="2021-08" db="EMBL/GenBank/DDBJ databases">
        <authorList>
            <person name="Tani A."/>
            <person name="Ola A."/>
            <person name="Ogura Y."/>
            <person name="Katsura K."/>
            <person name="Hayashi T."/>
        </authorList>
    </citation>
    <scope>NUCLEOTIDE SEQUENCE</scope>
    <source>
        <strain evidence="1">NBRC 15689</strain>
    </source>
</reference>